<evidence type="ECO:0008006" key="4">
    <source>
        <dbReference type="Google" id="ProtNLM"/>
    </source>
</evidence>
<gene>
    <name evidence="2" type="ORF">HU200_039921</name>
</gene>
<evidence type="ECO:0000313" key="3">
    <source>
        <dbReference type="Proteomes" id="UP000636709"/>
    </source>
</evidence>
<dbReference type="OrthoDB" id="695793at2759"/>
<protein>
    <recommendedName>
        <fullName evidence="4">F-box domain-containing protein</fullName>
    </recommendedName>
</protein>
<evidence type="ECO:0000313" key="2">
    <source>
        <dbReference type="EMBL" id="KAF8692311.1"/>
    </source>
</evidence>
<proteinExistence type="predicted"/>
<keyword evidence="3" id="KW-1185">Reference proteome</keyword>
<dbReference type="SUPFAM" id="SSF81383">
    <property type="entry name" value="F-box domain"/>
    <property type="match status" value="1"/>
</dbReference>
<feature type="region of interest" description="Disordered" evidence="1">
    <location>
        <begin position="786"/>
        <end position="818"/>
    </location>
</feature>
<organism evidence="2 3">
    <name type="scientific">Digitaria exilis</name>
    <dbReference type="NCBI Taxonomy" id="1010633"/>
    <lineage>
        <taxon>Eukaryota</taxon>
        <taxon>Viridiplantae</taxon>
        <taxon>Streptophyta</taxon>
        <taxon>Embryophyta</taxon>
        <taxon>Tracheophyta</taxon>
        <taxon>Spermatophyta</taxon>
        <taxon>Magnoliopsida</taxon>
        <taxon>Liliopsida</taxon>
        <taxon>Poales</taxon>
        <taxon>Poaceae</taxon>
        <taxon>PACMAD clade</taxon>
        <taxon>Panicoideae</taxon>
        <taxon>Panicodae</taxon>
        <taxon>Paniceae</taxon>
        <taxon>Anthephorinae</taxon>
        <taxon>Digitaria</taxon>
    </lineage>
</organism>
<sequence>MYIGDGSQAHPSPSWRPSERIRRRLSLDFLHRRPDPFSEHVLTDSHGGLLAFVRENWYAVVCYPWNRQYRELDFPWLHSEPQDSFSLGYQDHSLGAFFLGDGGGGMSGFRIYPEDTVAAHACVYSARRRRWLRISDVGYGLWTTGSVTNNNRFIGRAGGSILWSGDRGIVLILDESTGEFSTFRLPHAAVDVNSKSHDVRVVAGAAAGSVRIVRVVDGDQLEVLAWAHGARRCTVERRVGLCQLANIEASLGILWLLLDNATASADVVLGAFISASATAKVFSIDVEAMKLRRIEKSMALSAQRVFPYELPRRRGRRRSRIAMSRARDAAPTSILDVPDDLLELVLLLVHTPICLFRAAATCKPWRRVVAGAGFLDRFRAIHGPHFFLLGHYTVQMEVAEFVPSPLCPAEHLRQWLSLDFLPHSNAFSFSDQRVLTYSRDGLLAFVRDGWHADVCDPWNREYLELDLPWIGCPWTDCPWVYPGTQKMTDFDHCNYRSLGAFLLDHDGGGGPPMSGFRWLVRDYRDDMVVAQSSVYSARDCRWLRPSTTTDVDGRHYWARGCWSMMYPQREYHKQFLGRAGGYILWSDAHGCVLVLDDSTGEFSTFRLPEKMAPEPQYGDLRVVGGGAAEGSVRIVGVVGDDLEVLTWAHGAMECTVEMRVGGLCQLASVEAIPTLSWLLVDNAATALPELVLGASVLGSSTVEVFFSLDVETMTLWRMKKSTALTVQRQRSDVAFFESEEETVPAGCVAVCEWVFTVDVDTIEVQLKLDQRLLKIVRPYAHSKYRHDEVSRDATPHDPRKRSAPTRYCNQEEAGRPKP</sequence>
<dbReference type="AlphaFoldDB" id="A0A835BI82"/>
<comment type="caution">
    <text evidence="2">The sequence shown here is derived from an EMBL/GenBank/DDBJ whole genome shotgun (WGS) entry which is preliminary data.</text>
</comment>
<dbReference type="EMBL" id="JACEFO010001947">
    <property type="protein sequence ID" value="KAF8692311.1"/>
    <property type="molecule type" value="Genomic_DNA"/>
</dbReference>
<accession>A0A835BI82</accession>
<feature type="compositionally biased region" description="Basic and acidic residues" evidence="1">
    <location>
        <begin position="786"/>
        <end position="797"/>
    </location>
</feature>
<dbReference type="PANTHER" id="PTHR33207">
    <property type="entry name" value="F-BOX DOMAIN CONTAINING PROTEIN-RELATED"/>
    <property type="match status" value="1"/>
</dbReference>
<reference evidence="2" key="1">
    <citation type="submission" date="2020-07" db="EMBL/GenBank/DDBJ databases">
        <title>Genome sequence and genetic diversity analysis of an under-domesticated orphan crop, white fonio (Digitaria exilis).</title>
        <authorList>
            <person name="Bennetzen J.L."/>
            <person name="Chen S."/>
            <person name="Ma X."/>
            <person name="Wang X."/>
            <person name="Yssel A.E.J."/>
            <person name="Chaluvadi S.R."/>
            <person name="Johnson M."/>
            <person name="Gangashetty P."/>
            <person name="Hamidou F."/>
            <person name="Sanogo M.D."/>
            <person name="Zwaenepoel A."/>
            <person name="Wallace J."/>
            <person name="Van De Peer Y."/>
            <person name="Van Deynze A."/>
        </authorList>
    </citation>
    <scope>NUCLEOTIDE SEQUENCE</scope>
    <source>
        <tissue evidence="2">Leaves</tissue>
    </source>
</reference>
<dbReference type="Proteomes" id="UP000636709">
    <property type="component" value="Unassembled WGS sequence"/>
</dbReference>
<name>A0A835BI82_9POAL</name>
<evidence type="ECO:0000256" key="1">
    <source>
        <dbReference type="SAM" id="MobiDB-lite"/>
    </source>
</evidence>
<dbReference type="InterPro" id="IPR036047">
    <property type="entry name" value="F-box-like_dom_sf"/>
</dbReference>